<dbReference type="InterPro" id="IPR014044">
    <property type="entry name" value="CAP_dom"/>
</dbReference>
<evidence type="ECO:0000313" key="21">
    <source>
        <dbReference type="Proteomes" id="UP000639338"/>
    </source>
</evidence>
<feature type="region of interest" description="Disordered" evidence="17">
    <location>
        <begin position="830"/>
        <end position="857"/>
    </location>
</feature>
<feature type="region of interest" description="Disordered" evidence="17">
    <location>
        <begin position="916"/>
        <end position="945"/>
    </location>
</feature>
<evidence type="ECO:0000256" key="7">
    <source>
        <dbReference type="ARBA" id="ARBA00022673"/>
    </source>
</evidence>
<keyword evidence="14" id="KW-1015">Disulfide bond</keyword>
<keyword evidence="6" id="KW-0109">Calcium transport</keyword>
<evidence type="ECO:0000256" key="10">
    <source>
        <dbReference type="ARBA" id="ARBA00022837"/>
    </source>
</evidence>
<keyword evidence="15" id="KW-0407">Ion channel</keyword>
<dbReference type="SUPFAM" id="SSF55797">
    <property type="entry name" value="PR-1-like"/>
    <property type="match status" value="1"/>
</dbReference>
<dbReference type="EMBL" id="JACMRX010000003">
    <property type="protein sequence ID" value="KAF7993859.1"/>
    <property type="molecule type" value="Genomic_DNA"/>
</dbReference>
<evidence type="ECO:0000259" key="19">
    <source>
        <dbReference type="SMART" id="SM00198"/>
    </source>
</evidence>
<evidence type="ECO:0000256" key="3">
    <source>
        <dbReference type="ARBA" id="ARBA00022448"/>
    </source>
</evidence>
<dbReference type="Proteomes" id="UP000639338">
    <property type="component" value="Unassembled WGS sequence"/>
</dbReference>
<dbReference type="FunFam" id="1.10.287.70:FF:000132">
    <property type="entry name" value="OSMotic avoidance abnormal family member"/>
    <property type="match status" value="1"/>
</dbReference>
<keyword evidence="11 18" id="KW-1133">Transmembrane helix</keyword>
<reference evidence="20 21" key="1">
    <citation type="submission" date="2020-08" db="EMBL/GenBank/DDBJ databases">
        <title>Aphidius gifuensis genome sequencing and assembly.</title>
        <authorList>
            <person name="Du Z."/>
        </authorList>
    </citation>
    <scope>NUCLEOTIDE SEQUENCE [LARGE SCALE GENOMIC DNA]</scope>
    <source>
        <strain evidence="20">YNYX2018</strain>
        <tissue evidence="20">Adults</tissue>
    </source>
</reference>
<dbReference type="SMART" id="SM00198">
    <property type="entry name" value="SCP"/>
    <property type="match status" value="1"/>
</dbReference>
<evidence type="ECO:0000256" key="17">
    <source>
        <dbReference type="SAM" id="MobiDB-lite"/>
    </source>
</evidence>
<keyword evidence="3" id="KW-0813">Transport</keyword>
<feature type="compositionally biased region" description="Basic and acidic residues" evidence="17">
    <location>
        <begin position="1035"/>
        <end position="1061"/>
    </location>
</feature>
<dbReference type="GO" id="GO:0005576">
    <property type="term" value="C:extracellular region"/>
    <property type="evidence" value="ECO:0007669"/>
    <property type="project" value="UniProtKB-SubCell"/>
</dbReference>
<gene>
    <name evidence="20" type="ORF">HCN44_011128</name>
</gene>
<dbReference type="GO" id="GO:0005886">
    <property type="term" value="C:plasma membrane"/>
    <property type="evidence" value="ECO:0007669"/>
    <property type="project" value="UniProtKB-SubCell"/>
</dbReference>
<dbReference type="Pfam" id="PF00188">
    <property type="entry name" value="CAP"/>
    <property type="match status" value="1"/>
</dbReference>
<accession>A0A835CSE8</accession>
<dbReference type="Gene3D" id="3.40.33.10">
    <property type="entry name" value="CAP"/>
    <property type="match status" value="1"/>
</dbReference>
<dbReference type="InterPro" id="IPR036770">
    <property type="entry name" value="Ankyrin_rpt-contain_sf"/>
</dbReference>
<dbReference type="PANTHER" id="PTHR10582">
    <property type="entry name" value="TRANSIENT RECEPTOR POTENTIAL ION CHANNEL PROTEIN"/>
    <property type="match status" value="1"/>
</dbReference>
<keyword evidence="4" id="KW-1003">Cell membrane</keyword>
<dbReference type="GO" id="GO:0034703">
    <property type="term" value="C:cation channel complex"/>
    <property type="evidence" value="ECO:0007669"/>
    <property type="project" value="UniProtKB-ARBA"/>
</dbReference>
<evidence type="ECO:0000256" key="8">
    <source>
        <dbReference type="ARBA" id="ARBA00022692"/>
    </source>
</evidence>
<dbReference type="Pfam" id="PF12796">
    <property type="entry name" value="Ank_2"/>
    <property type="match status" value="1"/>
</dbReference>
<dbReference type="InterPro" id="IPR024862">
    <property type="entry name" value="TRPV"/>
</dbReference>
<keyword evidence="16" id="KW-0040">ANK repeat</keyword>
<keyword evidence="8 18" id="KW-0812">Transmembrane</keyword>
<dbReference type="PRINTS" id="PR00838">
    <property type="entry name" value="V5ALLERGEN"/>
</dbReference>
<feature type="repeat" description="ANK" evidence="16">
    <location>
        <begin position="227"/>
        <end position="259"/>
    </location>
</feature>
<comment type="subcellular location">
    <subcellularLocation>
        <location evidence="2">Cell membrane</location>
        <topology evidence="2">Multi-pass membrane protein</topology>
    </subcellularLocation>
    <subcellularLocation>
        <location evidence="1">Secreted</location>
    </subcellularLocation>
</comment>
<dbReference type="InterPro" id="IPR002413">
    <property type="entry name" value="V5_allergen-like"/>
</dbReference>
<feature type="transmembrane region" description="Helical" evidence="18">
    <location>
        <begin position="433"/>
        <end position="452"/>
    </location>
</feature>
<dbReference type="PROSITE" id="PS50297">
    <property type="entry name" value="ANK_REP_REGION"/>
    <property type="match status" value="1"/>
</dbReference>
<dbReference type="InterPro" id="IPR002110">
    <property type="entry name" value="Ankyrin_rpt"/>
</dbReference>
<dbReference type="Gene3D" id="1.10.287.70">
    <property type="match status" value="1"/>
</dbReference>
<evidence type="ECO:0000256" key="6">
    <source>
        <dbReference type="ARBA" id="ARBA00022568"/>
    </source>
</evidence>
<evidence type="ECO:0000256" key="18">
    <source>
        <dbReference type="SAM" id="Phobius"/>
    </source>
</evidence>
<evidence type="ECO:0000256" key="2">
    <source>
        <dbReference type="ARBA" id="ARBA00004651"/>
    </source>
</evidence>
<dbReference type="Gene3D" id="1.25.40.20">
    <property type="entry name" value="Ankyrin repeat-containing domain"/>
    <property type="match status" value="1"/>
</dbReference>
<keyword evidence="7" id="KW-0107">Calcium channel</keyword>
<feature type="compositionally biased region" description="Basic residues" evidence="17">
    <location>
        <begin position="1062"/>
        <end position="1081"/>
    </location>
</feature>
<feature type="compositionally biased region" description="Low complexity" evidence="17">
    <location>
        <begin position="830"/>
        <end position="841"/>
    </location>
</feature>
<evidence type="ECO:0000256" key="14">
    <source>
        <dbReference type="ARBA" id="ARBA00023157"/>
    </source>
</evidence>
<comment type="caution">
    <text evidence="20">The sequence shown here is derived from an EMBL/GenBank/DDBJ whole genome shotgun (WGS) entry which is preliminary data.</text>
</comment>
<evidence type="ECO:0000256" key="12">
    <source>
        <dbReference type="ARBA" id="ARBA00023065"/>
    </source>
</evidence>
<evidence type="ECO:0000256" key="13">
    <source>
        <dbReference type="ARBA" id="ARBA00023136"/>
    </source>
</evidence>
<evidence type="ECO:0000256" key="15">
    <source>
        <dbReference type="ARBA" id="ARBA00023303"/>
    </source>
</evidence>
<evidence type="ECO:0000256" key="9">
    <source>
        <dbReference type="ARBA" id="ARBA00022737"/>
    </source>
</evidence>
<feature type="compositionally biased region" description="Acidic residues" evidence="17">
    <location>
        <begin position="920"/>
        <end position="934"/>
    </location>
</feature>
<feature type="region of interest" description="Disordered" evidence="17">
    <location>
        <begin position="976"/>
        <end position="997"/>
    </location>
</feature>
<keyword evidence="13 18" id="KW-0472">Membrane</keyword>
<feature type="transmembrane region" description="Helical" evidence="18">
    <location>
        <begin position="391"/>
        <end position="412"/>
    </location>
</feature>
<keyword evidence="5" id="KW-0964">Secreted</keyword>
<feature type="transmembrane region" description="Helical" evidence="18">
    <location>
        <begin position="472"/>
        <end position="489"/>
    </location>
</feature>
<feature type="domain" description="SCP" evidence="19">
    <location>
        <begin position="1168"/>
        <end position="1323"/>
    </location>
</feature>
<dbReference type="GO" id="GO:0098703">
    <property type="term" value="P:calcium ion import across plasma membrane"/>
    <property type="evidence" value="ECO:0007669"/>
    <property type="project" value="TreeGrafter"/>
</dbReference>
<feature type="transmembrane region" description="Helical" evidence="18">
    <location>
        <begin position="501"/>
        <end position="519"/>
    </location>
</feature>
<protein>
    <recommendedName>
        <fullName evidence="19">SCP domain-containing protein</fullName>
    </recommendedName>
</protein>
<dbReference type="FunFam" id="1.25.40.20:FF:000185">
    <property type="entry name" value="OSMotic avoidance abnormal family member"/>
    <property type="match status" value="1"/>
</dbReference>
<feature type="region of interest" description="Disordered" evidence="17">
    <location>
        <begin position="1035"/>
        <end position="1083"/>
    </location>
</feature>
<dbReference type="Pfam" id="PF00520">
    <property type="entry name" value="Ion_trans"/>
    <property type="match status" value="1"/>
</dbReference>
<proteinExistence type="predicted"/>
<feature type="transmembrane region" description="Helical" evidence="18">
    <location>
        <begin position="539"/>
        <end position="560"/>
    </location>
</feature>
<evidence type="ECO:0000256" key="5">
    <source>
        <dbReference type="ARBA" id="ARBA00022525"/>
    </source>
</evidence>
<keyword evidence="21" id="KW-1185">Reference proteome</keyword>
<keyword evidence="10" id="KW-0106">Calcium</keyword>
<dbReference type="InterPro" id="IPR035940">
    <property type="entry name" value="CAP_sf"/>
</dbReference>
<feature type="compositionally biased region" description="Polar residues" evidence="17">
    <location>
        <begin position="976"/>
        <end position="990"/>
    </location>
</feature>
<organism evidence="20 21">
    <name type="scientific">Aphidius gifuensis</name>
    <name type="common">Parasitoid wasp</name>
    <dbReference type="NCBI Taxonomy" id="684658"/>
    <lineage>
        <taxon>Eukaryota</taxon>
        <taxon>Metazoa</taxon>
        <taxon>Ecdysozoa</taxon>
        <taxon>Arthropoda</taxon>
        <taxon>Hexapoda</taxon>
        <taxon>Insecta</taxon>
        <taxon>Pterygota</taxon>
        <taxon>Neoptera</taxon>
        <taxon>Endopterygota</taxon>
        <taxon>Hymenoptera</taxon>
        <taxon>Apocrita</taxon>
        <taxon>Ichneumonoidea</taxon>
        <taxon>Braconidae</taxon>
        <taxon>Aphidiinae</taxon>
        <taxon>Aphidius</taxon>
    </lineage>
</organism>
<dbReference type="InterPro" id="IPR005821">
    <property type="entry name" value="Ion_trans_dom"/>
</dbReference>
<evidence type="ECO:0000313" key="20">
    <source>
        <dbReference type="EMBL" id="KAF7993859.1"/>
    </source>
</evidence>
<evidence type="ECO:0000256" key="16">
    <source>
        <dbReference type="PROSITE-ProRule" id="PRU00023"/>
    </source>
</evidence>
<feature type="repeat" description="ANK" evidence="16">
    <location>
        <begin position="169"/>
        <end position="201"/>
    </location>
</feature>
<feature type="transmembrane region" description="Helical" evidence="18">
    <location>
        <begin position="606"/>
        <end position="627"/>
    </location>
</feature>
<evidence type="ECO:0000256" key="11">
    <source>
        <dbReference type="ARBA" id="ARBA00022989"/>
    </source>
</evidence>
<sequence length="1447" mass="161710">MGNVCNCRNNDEQINAGSILDRVISQANDEDQCLLYRLANYKKGGELIDAYQNGGQNEVEYVIRGQFGMLMYGDGKGKIINRAEYLRWKFRDLKKVILPIEASLSRFDPLSQWNDHKACWQMQYRGSLGETLLHVLIICDTRIHTKIARILLKCYQNLAIDVVEGEEYLGAGALHLAIAYNNNELVQDLVEAGAIVQQRAIGSFFLPKDQQGTRSSKYTDYEGLAYLGEYPLAWAACCANESVYNLLLDSGADPDDQDSFGNMILHMVVVCDKLDMFGYALRHPKFPARNGIANNAGFTPLTLACQLGRAEVFREMLELSAREFWRYSNITCSAYPLNALDTLLPDGRTNWNSALFIILNGTKEEHLDMLDGGIIQRLLEEKWKTFARLQFLKRLIILVFHLTTLSLAVYLRPADIDADLMIWTNEFTNMARVIAEFSTVIGVLSYILIQLGGEVVNIGLLSFLKQLTHEPAKFIFLISNFLILACIPCRYHGNRHLEDAILVVAVPGSWFLLMFFAGAVRLTGPFVTMVYSMITGDMLTFGIIYMVMLFGFSQSFHFLYKGYPRVQSSLYHSYHSTWMALFQITLGDYSYSDLSDTAYPNLSKTVFAIFMVLVPILLLNMLIAMMGNTYAHVIEQSEKEWMKQWAKIVVSLERAVSQKDAHNYLQEYSIKLGPGDDPNNPASEQRGVMVIKSKSKTRACQRKGAVSNWKRVGKVTITALRNRGLTGEELRLIMWGRASISTPVRISPHMNESEISASAGVTGGFGDALTAALDVMAFAHDIDLATVTERIPTTTTTTATDTTGSVKQQTIATQQSKSIVATQNQSQANITSTTTSNIPTAKPIDTIPRNPISGINRVESKKPECNKNELDPLLDLVIASESPDSHQETLLRIAEEARISSETKNTRESKILANMGIGVDVDEDDEDDEDDDDDKSTKGNINFTESSDSDICRGKNLLGAEFRLRRIRSACLEYSSTTHSNVDPNGSGCISSSSSSLANENSVNRVVNLTNVSMNEIQTDNVIDEIACHLDNVKSSDTNKNEKKNNDYSVKHNHDNIDDKKYKKRVNKHHKRRVKTAKNRVRPKEIDCDDDRREEKIIDDKKKLEINTSPSSPTDPLEPWSTRGIIAKFEDDIMRYCSICEQHTMCLFPFDDPSVNCKNISNGDLDNEEIAIIISEHNLHRNNIASGQENRGNPGPQSSAKNMMELSWDAELARLSRRWALQCHLQRKDECRDVERFSVWQNVHVLNIDKLETDTTSHHRIPFHVQSWLDDVENFDTAEVGMVDFSSESRGSYIGIAAGKISRIGCGRALYTVETWHETGIPPLSLSSSSLYSSYFSSSPSSSSSLLSSSSSSSSSSLLLSMLKDGTETSGENNYTNVSVGNHVEVLVCNYGPIDRSTPRHLYDVGTPGYCPMGFTNSRRYEYLCIAANGGFSRKDEANAAQGAFGD</sequence>
<dbReference type="PROSITE" id="PS50088">
    <property type="entry name" value="ANK_REPEAT"/>
    <property type="match status" value="2"/>
</dbReference>
<name>A0A835CSE8_APHGI</name>
<dbReference type="SUPFAM" id="SSF48403">
    <property type="entry name" value="Ankyrin repeat"/>
    <property type="match status" value="1"/>
</dbReference>
<evidence type="ECO:0000256" key="1">
    <source>
        <dbReference type="ARBA" id="ARBA00004613"/>
    </source>
</evidence>
<dbReference type="SMART" id="SM00248">
    <property type="entry name" value="ANK"/>
    <property type="match status" value="5"/>
</dbReference>
<dbReference type="PANTHER" id="PTHR10582:SF2">
    <property type="entry name" value="INACTIVE"/>
    <property type="match status" value="1"/>
</dbReference>
<keyword evidence="9" id="KW-0677">Repeat</keyword>
<dbReference type="GO" id="GO:0005262">
    <property type="term" value="F:calcium channel activity"/>
    <property type="evidence" value="ECO:0007669"/>
    <property type="project" value="UniProtKB-KW"/>
</dbReference>
<keyword evidence="12" id="KW-0406">Ion transport</keyword>
<evidence type="ECO:0000256" key="4">
    <source>
        <dbReference type="ARBA" id="ARBA00022475"/>
    </source>
</evidence>
<dbReference type="OrthoDB" id="533508at2759"/>
<dbReference type="CDD" id="cd05380">
    <property type="entry name" value="CAP_euk"/>
    <property type="match status" value="1"/>
</dbReference>
<feature type="region of interest" description="Disordered" evidence="17">
    <location>
        <begin position="1101"/>
        <end position="1120"/>
    </location>
</feature>